<evidence type="ECO:0000313" key="4">
    <source>
        <dbReference type="EMBL" id="KAF5383416.1"/>
    </source>
</evidence>
<gene>
    <name evidence="4" type="ORF">D9757_006144</name>
</gene>
<evidence type="ECO:0000256" key="2">
    <source>
        <dbReference type="ARBA" id="ARBA00006727"/>
    </source>
</evidence>
<dbReference type="PANTHER" id="PTHR11360">
    <property type="entry name" value="MONOCARBOXYLATE TRANSPORTER"/>
    <property type="match status" value="1"/>
</dbReference>
<feature type="transmembrane region" description="Helical" evidence="3">
    <location>
        <begin position="262"/>
        <end position="279"/>
    </location>
</feature>
<keyword evidence="3" id="KW-1133">Transmembrane helix</keyword>
<feature type="transmembrane region" description="Helical" evidence="3">
    <location>
        <begin position="65"/>
        <end position="82"/>
    </location>
</feature>
<dbReference type="AlphaFoldDB" id="A0A8H5HH49"/>
<accession>A0A8H5HH49</accession>
<feature type="transmembrane region" description="Helical" evidence="3">
    <location>
        <begin position="102"/>
        <end position="123"/>
    </location>
</feature>
<name>A0A8H5HH49_9AGAR</name>
<dbReference type="Gene3D" id="1.20.1250.20">
    <property type="entry name" value="MFS general substrate transporter like domains"/>
    <property type="match status" value="2"/>
</dbReference>
<comment type="caution">
    <text evidence="4">The sequence shown here is derived from an EMBL/GenBank/DDBJ whole genome shotgun (WGS) entry which is preliminary data.</text>
</comment>
<feature type="transmembrane region" description="Helical" evidence="3">
    <location>
        <begin position="173"/>
        <end position="195"/>
    </location>
</feature>
<proteinExistence type="inferred from homology"/>
<dbReference type="Proteomes" id="UP000518752">
    <property type="component" value="Unassembled WGS sequence"/>
</dbReference>
<keyword evidence="5" id="KW-1185">Reference proteome</keyword>
<feature type="transmembrane region" description="Helical" evidence="3">
    <location>
        <begin position="43"/>
        <end position="59"/>
    </location>
</feature>
<dbReference type="EMBL" id="JAACJN010000047">
    <property type="protein sequence ID" value="KAF5383416.1"/>
    <property type="molecule type" value="Genomic_DNA"/>
</dbReference>
<dbReference type="GO" id="GO:0016020">
    <property type="term" value="C:membrane"/>
    <property type="evidence" value="ECO:0007669"/>
    <property type="project" value="UniProtKB-SubCell"/>
</dbReference>
<keyword evidence="3" id="KW-0472">Membrane</keyword>
<comment type="similarity">
    <text evidence="2">Belongs to the major facilitator superfamily. Monocarboxylate porter (TC 2.A.1.13) family.</text>
</comment>
<sequence>MQSSSLTLLTLVGTLNTGILYMSSLVLLPLLGRYPAQKMKVTLVGYILTIGGLVGAAFARNATQLILTQGLLFSIGGSLLYYPMMTWMFEWFDTKRGLANGILFTGASAGGVFGPFIIEALLLRFGQKVTLLGIAISLAILILPCLIFLKPRLPVPKKVSIPKLNMQFMRSRAFWILFIGNLLQGLGNFIPYLYLPTFASSLGLRTVYGTMGVALLNGASIIGMILIGWMSDYNLRVSMILSSIGSSLAVFLLWGLSPTVPSYAIFSFLYGLLAPGWGVQYPRFASACAENDPRQATVLVSIFLTELRSDRSRTRECYLFADIDQSDAPLGIDKHDITRIWSAGIWSINSFRCKYIIG</sequence>
<organism evidence="4 5">
    <name type="scientific">Collybiopsis confluens</name>
    <dbReference type="NCBI Taxonomy" id="2823264"/>
    <lineage>
        <taxon>Eukaryota</taxon>
        <taxon>Fungi</taxon>
        <taxon>Dikarya</taxon>
        <taxon>Basidiomycota</taxon>
        <taxon>Agaricomycotina</taxon>
        <taxon>Agaricomycetes</taxon>
        <taxon>Agaricomycetidae</taxon>
        <taxon>Agaricales</taxon>
        <taxon>Marasmiineae</taxon>
        <taxon>Omphalotaceae</taxon>
        <taxon>Collybiopsis</taxon>
    </lineage>
</organism>
<evidence type="ECO:0008006" key="6">
    <source>
        <dbReference type="Google" id="ProtNLM"/>
    </source>
</evidence>
<dbReference type="SUPFAM" id="SSF103473">
    <property type="entry name" value="MFS general substrate transporter"/>
    <property type="match status" value="1"/>
</dbReference>
<dbReference type="InterPro" id="IPR011701">
    <property type="entry name" value="MFS"/>
</dbReference>
<reference evidence="4 5" key="1">
    <citation type="journal article" date="2020" name="ISME J.">
        <title>Uncovering the hidden diversity of litter-decomposition mechanisms in mushroom-forming fungi.</title>
        <authorList>
            <person name="Floudas D."/>
            <person name="Bentzer J."/>
            <person name="Ahren D."/>
            <person name="Johansson T."/>
            <person name="Persson P."/>
            <person name="Tunlid A."/>
        </authorList>
    </citation>
    <scope>NUCLEOTIDE SEQUENCE [LARGE SCALE GENOMIC DNA]</scope>
    <source>
        <strain evidence="4 5">CBS 406.79</strain>
    </source>
</reference>
<evidence type="ECO:0000256" key="1">
    <source>
        <dbReference type="ARBA" id="ARBA00004141"/>
    </source>
</evidence>
<protein>
    <recommendedName>
        <fullName evidence="6">Major facilitator superfamily (MFS) profile domain-containing protein</fullName>
    </recommendedName>
</protein>
<comment type="subcellular location">
    <subcellularLocation>
        <location evidence="1">Membrane</location>
        <topology evidence="1">Multi-pass membrane protein</topology>
    </subcellularLocation>
</comment>
<dbReference type="OrthoDB" id="2213137at2759"/>
<feature type="transmembrane region" description="Helical" evidence="3">
    <location>
        <begin position="129"/>
        <end position="149"/>
    </location>
</feature>
<dbReference type="InterPro" id="IPR036259">
    <property type="entry name" value="MFS_trans_sf"/>
</dbReference>
<evidence type="ECO:0000256" key="3">
    <source>
        <dbReference type="SAM" id="Phobius"/>
    </source>
</evidence>
<evidence type="ECO:0000313" key="5">
    <source>
        <dbReference type="Proteomes" id="UP000518752"/>
    </source>
</evidence>
<dbReference type="GO" id="GO:0022857">
    <property type="term" value="F:transmembrane transporter activity"/>
    <property type="evidence" value="ECO:0007669"/>
    <property type="project" value="InterPro"/>
</dbReference>
<feature type="transmembrane region" description="Helical" evidence="3">
    <location>
        <begin position="237"/>
        <end position="256"/>
    </location>
</feature>
<feature type="transmembrane region" description="Helical" evidence="3">
    <location>
        <begin position="6"/>
        <end position="31"/>
    </location>
</feature>
<dbReference type="PANTHER" id="PTHR11360:SF287">
    <property type="entry name" value="MFS MONOCARBOXYLATE TRANSPORTER"/>
    <property type="match status" value="1"/>
</dbReference>
<feature type="transmembrane region" description="Helical" evidence="3">
    <location>
        <begin position="207"/>
        <end position="230"/>
    </location>
</feature>
<keyword evidence="3" id="KW-0812">Transmembrane</keyword>
<dbReference type="Pfam" id="PF07690">
    <property type="entry name" value="MFS_1"/>
    <property type="match status" value="1"/>
</dbReference>
<dbReference type="InterPro" id="IPR050327">
    <property type="entry name" value="Proton-linked_MCT"/>
</dbReference>